<keyword evidence="3" id="KW-1185">Reference proteome</keyword>
<feature type="domain" description="C2 NT-type" evidence="1">
    <location>
        <begin position="8"/>
        <end position="161"/>
    </location>
</feature>
<sequence>MTSVWRRIQQSNKKSAKYRFTITPQELLILCSSKWHPQFVCITCMHRRRKVEGRVRRWEGSISDPCRGLIVWPSQTPDPLLFDTTLYCEDELTHQFKDKEWILLVEECTRKGKRKAIAAVNLNMSLFVQSVETVAELKLKLRPLWPELLQCSMQILISSVLISSEEMNNIDIKSEVSSISGGHGVSIAADAVESEQHTSNVRVG</sequence>
<dbReference type="EMBL" id="UYYF01001235">
    <property type="protein sequence ID" value="VDM99674.1"/>
    <property type="molecule type" value="Genomic_DNA"/>
</dbReference>
<evidence type="ECO:0000313" key="4">
    <source>
        <dbReference type="WBParaSite" id="TCLT_0000328501-mRNA-1"/>
    </source>
</evidence>
<dbReference type="InterPro" id="IPR019448">
    <property type="entry name" value="NT-C2"/>
</dbReference>
<reference evidence="2 3" key="2">
    <citation type="submission" date="2018-11" db="EMBL/GenBank/DDBJ databases">
        <authorList>
            <consortium name="Pathogen Informatics"/>
        </authorList>
    </citation>
    <scope>NUCLEOTIDE SEQUENCE [LARGE SCALE GENOMIC DNA]</scope>
</reference>
<dbReference type="AlphaFoldDB" id="A0A0N5CSS9"/>
<name>A0A0N5CSS9_THECL</name>
<gene>
    <name evidence="2" type="ORF">TCLT_LOCUS3280</name>
</gene>
<evidence type="ECO:0000313" key="3">
    <source>
        <dbReference type="Proteomes" id="UP000276776"/>
    </source>
</evidence>
<protein>
    <submittedName>
        <fullName evidence="4">C2 NT-type domain-containing protein</fullName>
    </submittedName>
</protein>
<dbReference type="PROSITE" id="PS51840">
    <property type="entry name" value="C2_NT"/>
    <property type="match status" value="1"/>
</dbReference>
<dbReference type="STRING" id="103827.A0A0N5CSS9"/>
<accession>A0A0N5CSS9</accession>
<evidence type="ECO:0000259" key="1">
    <source>
        <dbReference type="PROSITE" id="PS51840"/>
    </source>
</evidence>
<dbReference type="WBParaSite" id="TCLT_0000328501-mRNA-1">
    <property type="protein sequence ID" value="TCLT_0000328501-mRNA-1"/>
    <property type="gene ID" value="TCLT_0000328501"/>
</dbReference>
<proteinExistence type="predicted"/>
<evidence type="ECO:0000313" key="2">
    <source>
        <dbReference type="EMBL" id="VDM99674.1"/>
    </source>
</evidence>
<reference evidence="4" key="1">
    <citation type="submission" date="2017-02" db="UniProtKB">
        <authorList>
            <consortium name="WormBaseParasite"/>
        </authorList>
    </citation>
    <scope>IDENTIFICATION</scope>
</reference>
<dbReference type="OrthoDB" id="5972258at2759"/>
<dbReference type="OMA" id="WHPSIEN"/>
<organism evidence="4">
    <name type="scientific">Thelazia callipaeda</name>
    <name type="common">Oriental eyeworm</name>
    <name type="synonym">Parasitic nematode</name>
    <dbReference type="NCBI Taxonomy" id="103827"/>
    <lineage>
        <taxon>Eukaryota</taxon>
        <taxon>Metazoa</taxon>
        <taxon>Ecdysozoa</taxon>
        <taxon>Nematoda</taxon>
        <taxon>Chromadorea</taxon>
        <taxon>Rhabditida</taxon>
        <taxon>Spirurina</taxon>
        <taxon>Spiruromorpha</taxon>
        <taxon>Thelazioidea</taxon>
        <taxon>Thelaziidae</taxon>
        <taxon>Thelazia</taxon>
    </lineage>
</organism>
<dbReference type="Proteomes" id="UP000276776">
    <property type="component" value="Unassembled WGS sequence"/>
</dbReference>